<dbReference type="InterPro" id="IPR032821">
    <property type="entry name" value="PKS_assoc"/>
</dbReference>
<sequence>MTDSPDRTAEGTDRIQRALRTLLEERDRLRQENDALKAGRGAPIAVVAMACRYPGGVSSPEELWEVVRAGRDVVDEFPQDRGWRDLYDPDPDTAGRSYVRHGGFLTDVAGFDADFFGISPREALATDPQQRLLLETSWEVFERAGIVPAGVRGADVGVFTGVSSPEYGARFLETGTHELEGYLLHGSTLSVASGRVAYEMGFTGPAMSVDTACSSSLVALHLAAQSLRSGECSLALAGGASVMSTPATLVEFSRQRALSADGRCKAFADGADGTGWAEGVGVLLLERLSDARRNGHPVLAVLRGSAVNQDGASNGLTAPNGRAQEKVIRKALANAGVAARDVDAVEAHGTGTALGDPIEAGALLATYGRDRAEGRPLWLGSVKSNMGHAQAAAGVAGVIKMVMAMRHGFLPGTLHADTPSHHVDWSSGAVELLKEGRAWARPDGPRRAGVSSFGVSGTNAHVILEEEPPPAPAARPGPDAGAADGPLPWVVSGKSAAALEAQAGRLGEFLATEAGADVSVADVGLSLAVSRSAFSHRAVVVGADKDQLLKELAEPVVRGTADIDGRTVLV</sequence>
<dbReference type="SUPFAM" id="SSF53901">
    <property type="entry name" value="Thiolase-like"/>
    <property type="match status" value="1"/>
</dbReference>
<dbReference type="CDD" id="cd00833">
    <property type="entry name" value="PKS"/>
    <property type="match status" value="1"/>
</dbReference>
<evidence type="ECO:0000256" key="1">
    <source>
        <dbReference type="ARBA" id="ARBA00022679"/>
    </source>
</evidence>
<feature type="compositionally biased region" description="Low complexity" evidence="5">
    <location>
        <begin position="476"/>
        <end position="486"/>
    </location>
</feature>
<dbReference type="PROSITE" id="PS00606">
    <property type="entry name" value="KS3_1"/>
    <property type="match status" value="1"/>
</dbReference>
<evidence type="ECO:0000256" key="2">
    <source>
        <dbReference type="ARBA" id="ARBA00023268"/>
    </source>
</evidence>
<proteinExistence type="predicted"/>
<dbReference type="InterPro" id="IPR050091">
    <property type="entry name" value="PKS_NRPS_Biosynth_Enz"/>
</dbReference>
<keyword evidence="2" id="KW-0511">Multifunctional enzyme</keyword>
<dbReference type="Pfam" id="PF00109">
    <property type="entry name" value="ketoacyl-synt"/>
    <property type="match status" value="1"/>
</dbReference>
<feature type="region of interest" description="Disordered" evidence="5">
    <location>
        <begin position="467"/>
        <end position="486"/>
    </location>
</feature>
<organism evidence="7 8">
    <name type="scientific">Streptomyces anatolicus</name>
    <dbReference type="NCBI Taxonomy" id="2675858"/>
    <lineage>
        <taxon>Bacteria</taxon>
        <taxon>Bacillati</taxon>
        <taxon>Actinomycetota</taxon>
        <taxon>Actinomycetes</taxon>
        <taxon>Kitasatosporales</taxon>
        <taxon>Streptomycetaceae</taxon>
        <taxon>Streptomyces</taxon>
    </lineage>
</organism>
<protein>
    <submittedName>
        <fullName evidence="7">Acyl transferase</fullName>
    </submittedName>
</protein>
<evidence type="ECO:0000313" key="8">
    <source>
        <dbReference type="Proteomes" id="UP001197114"/>
    </source>
</evidence>
<dbReference type="Gene3D" id="3.40.47.10">
    <property type="match status" value="1"/>
</dbReference>
<dbReference type="Pfam" id="PF16197">
    <property type="entry name" value="KAsynt_C_assoc"/>
    <property type="match status" value="1"/>
</dbReference>
<feature type="domain" description="Ketosynthase family 3 (KS3)" evidence="6">
    <location>
        <begin position="41"/>
        <end position="466"/>
    </location>
</feature>
<name>A0ABS6YQD9_9ACTN</name>
<dbReference type="Gene3D" id="3.30.70.3290">
    <property type="match status" value="1"/>
</dbReference>
<dbReference type="SMART" id="SM00825">
    <property type="entry name" value="PKS_KS"/>
    <property type="match status" value="1"/>
</dbReference>
<accession>A0ABS6YQD9</accession>
<evidence type="ECO:0000256" key="4">
    <source>
        <dbReference type="SAM" id="Coils"/>
    </source>
</evidence>
<reference evidence="7 8" key="1">
    <citation type="submission" date="2019-11" db="EMBL/GenBank/DDBJ databases">
        <authorList>
            <person name="Ay H."/>
        </authorList>
    </citation>
    <scope>NUCLEOTIDE SEQUENCE [LARGE SCALE GENOMIC DNA]</scope>
    <source>
        <strain evidence="7 8">BG9H</strain>
    </source>
</reference>
<evidence type="ECO:0000256" key="5">
    <source>
        <dbReference type="SAM" id="MobiDB-lite"/>
    </source>
</evidence>
<keyword evidence="3" id="KW-0012">Acyltransferase</keyword>
<evidence type="ECO:0000313" key="7">
    <source>
        <dbReference type="EMBL" id="MBW5423649.1"/>
    </source>
</evidence>
<evidence type="ECO:0000256" key="3">
    <source>
        <dbReference type="ARBA" id="ARBA00023315"/>
    </source>
</evidence>
<keyword evidence="4" id="KW-0175">Coiled coil</keyword>
<dbReference type="Pfam" id="PF02801">
    <property type="entry name" value="Ketoacyl-synt_C"/>
    <property type="match status" value="1"/>
</dbReference>
<dbReference type="InterPro" id="IPR020841">
    <property type="entry name" value="PKS_Beta-ketoAc_synthase_dom"/>
</dbReference>
<dbReference type="PANTHER" id="PTHR43775:SF51">
    <property type="entry name" value="INACTIVE PHENOLPHTHIOCEROL SYNTHESIS POLYKETIDE SYNTHASE TYPE I PKS1-RELATED"/>
    <property type="match status" value="1"/>
</dbReference>
<comment type="caution">
    <text evidence="7">The sequence shown here is derived from an EMBL/GenBank/DDBJ whole genome shotgun (WGS) entry which is preliminary data.</text>
</comment>
<dbReference type="InterPro" id="IPR014030">
    <property type="entry name" value="Ketoacyl_synth_N"/>
</dbReference>
<dbReference type="InterPro" id="IPR014031">
    <property type="entry name" value="Ketoacyl_synth_C"/>
</dbReference>
<dbReference type="InterPro" id="IPR016039">
    <property type="entry name" value="Thiolase-like"/>
</dbReference>
<dbReference type="GO" id="GO:0016740">
    <property type="term" value="F:transferase activity"/>
    <property type="evidence" value="ECO:0007669"/>
    <property type="project" value="UniProtKB-KW"/>
</dbReference>
<dbReference type="RefSeq" id="WP_219690140.1">
    <property type="nucleotide sequence ID" value="NZ_WMBF01000211.1"/>
</dbReference>
<dbReference type="Proteomes" id="UP001197114">
    <property type="component" value="Unassembled WGS sequence"/>
</dbReference>
<keyword evidence="8" id="KW-1185">Reference proteome</keyword>
<dbReference type="PANTHER" id="PTHR43775">
    <property type="entry name" value="FATTY ACID SYNTHASE"/>
    <property type="match status" value="1"/>
</dbReference>
<dbReference type="EMBL" id="WMBF01000211">
    <property type="protein sequence ID" value="MBW5423649.1"/>
    <property type="molecule type" value="Genomic_DNA"/>
</dbReference>
<feature type="non-terminal residue" evidence="7">
    <location>
        <position position="570"/>
    </location>
</feature>
<gene>
    <name evidence="7" type="ORF">GKQ77_19125</name>
</gene>
<dbReference type="InterPro" id="IPR018201">
    <property type="entry name" value="Ketoacyl_synth_AS"/>
</dbReference>
<feature type="coiled-coil region" evidence="4">
    <location>
        <begin position="12"/>
        <end position="39"/>
    </location>
</feature>
<evidence type="ECO:0000259" key="6">
    <source>
        <dbReference type="PROSITE" id="PS52004"/>
    </source>
</evidence>
<dbReference type="PROSITE" id="PS52004">
    <property type="entry name" value="KS3_2"/>
    <property type="match status" value="1"/>
</dbReference>
<keyword evidence="1 7" id="KW-0808">Transferase</keyword>